<sequence>MPSFKHVFLALACLAFQHVGMATASPTKLRVRSDTAYPTAVFTGARTGVPSGVPSGVPTAFTAAPSGSGVPGADHKHGGPGDFGPGAHNQTHKSFAANGGVNSTDPCDDMPGNHTRHTEHHDHRHHNQTGGPDLDLHHNRSDLLASGTPTGPLISLITPPPDATAVTAAKGAKFVQTTYYSCVTIGPDSHCGWHEPILDASTSNSARHGLGKAWLSAVVVVAVAAWM</sequence>
<dbReference type="AlphaFoldDB" id="S3BQK2"/>
<feature type="compositionally biased region" description="Basic residues" evidence="1">
    <location>
        <begin position="114"/>
        <end position="127"/>
    </location>
</feature>
<dbReference type="VEuPathDB" id="FungiDB:F503_03996"/>
<evidence type="ECO:0000256" key="1">
    <source>
        <dbReference type="SAM" id="MobiDB-lite"/>
    </source>
</evidence>
<dbReference type="Proteomes" id="UP000016923">
    <property type="component" value="Unassembled WGS sequence"/>
</dbReference>
<reference evidence="3 4" key="1">
    <citation type="journal article" date="2013" name="BMC Genomics">
        <title>The genome and transcriptome of the pine saprophyte Ophiostoma piceae, and a comparison with the bark beetle-associated pine pathogen Grosmannia clavigera.</title>
        <authorList>
            <person name="Haridas S."/>
            <person name="Wang Y."/>
            <person name="Lim L."/>
            <person name="Massoumi Alamouti S."/>
            <person name="Jackman S."/>
            <person name="Docking R."/>
            <person name="Robertson G."/>
            <person name="Birol I."/>
            <person name="Bohlmann J."/>
            <person name="Breuil C."/>
        </authorList>
    </citation>
    <scope>NUCLEOTIDE SEQUENCE [LARGE SCALE GENOMIC DNA]</scope>
    <source>
        <strain evidence="3 4">UAMH 11346</strain>
    </source>
</reference>
<evidence type="ECO:0000256" key="2">
    <source>
        <dbReference type="SAM" id="SignalP"/>
    </source>
</evidence>
<feature type="region of interest" description="Disordered" evidence="1">
    <location>
        <begin position="63"/>
        <end position="147"/>
    </location>
</feature>
<organism evidence="3 4">
    <name type="scientific">Ophiostoma piceae (strain UAMH 11346)</name>
    <name type="common">Sap stain fungus</name>
    <dbReference type="NCBI Taxonomy" id="1262450"/>
    <lineage>
        <taxon>Eukaryota</taxon>
        <taxon>Fungi</taxon>
        <taxon>Dikarya</taxon>
        <taxon>Ascomycota</taxon>
        <taxon>Pezizomycotina</taxon>
        <taxon>Sordariomycetes</taxon>
        <taxon>Sordariomycetidae</taxon>
        <taxon>Ophiostomatales</taxon>
        <taxon>Ophiostomataceae</taxon>
        <taxon>Ophiostoma</taxon>
    </lineage>
</organism>
<protein>
    <submittedName>
        <fullName evidence="3">Uncharacterized protein</fullName>
    </submittedName>
</protein>
<name>S3BQK2_OPHP1</name>
<dbReference type="eggNOG" id="ENOG502RKZX">
    <property type="taxonomic scope" value="Eukaryota"/>
</dbReference>
<evidence type="ECO:0000313" key="4">
    <source>
        <dbReference type="Proteomes" id="UP000016923"/>
    </source>
</evidence>
<accession>S3BQK2</accession>
<dbReference type="EMBL" id="KE148175">
    <property type="protein sequence ID" value="EPE02647.1"/>
    <property type="molecule type" value="Genomic_DNA"/>
</dbReference>
<keyword evidence="4" id="KW-1185">Reference proteome</keyword>
<keyword evidence="2" id="KW-0732">Signal</keyword>
<dbReference type="OrthoDB" id="3542181at2759"/>
<proteinExistence type="predicted"/>
<evidence type="ECO:0000313" key="3">
    <source>
        <dbReference type="EMBL" id="EPE02647.1"/>
    </source>
</evidence>
<feature type="signal peptide" evidence="2">
    <location>
        <begin position="1"/>
        <end position="24"/>
    </location>
</feature>
<feature type="chain" id="PRO_5004506450" evidence="2">
    <location>
        <begin position="25"/>
        <end position="227"/>
    </location>
</feature>
<gene>
    <name evidence="3" type="ORF">F503_03996</name>
</gene>
<dbReference type="HOGENOM" id="CLU_1220018_0_0_1"/>